<dbReference type="RefSeq" id="WP_058298705.1">
    <property type="nucleotide sequence ID" value="NZ_FMAU01000002.1"/>
</dbReference>
<dbReference type="EMBL" id="FMAU01000002">
    <property type="protein sequence ID" value="SCC11970.1"/>
    <property type="molecule type" value="Genomic_DNA"/>
</dbReference>
<organism evidence="1 2">
    <name type="scientific">[Bacillus] enclensis</name>
    <dbReference type="NCBI Taxonomy" id="1402860"/>
    <lineage>
        <taxon>Bacteria</taxon>
        <taxon>Bacillati</taxon>
        <taxon>Bacillota</taxon>
        <taxon>Bacilli</taxon>
        <taxon>Bacillales</taxon>
        <taxon>Bacillaceae</taxon>
        <taxon>Rossellomorea</taxon>
    </lineage>
</organism>
<keyword evidence="2" id="KW-1185">Reference proteome</keyword>
<protein>
    <recommendedName>
        <fullName evidence="3">Flavoprotein</fullName>
    </recommendedName>
</protein>
<evidence type="ECO:0000313" key="2">
    <source>
        <dbReference type="Proteomes" id="UP000181997"/>
    </source>
</evidence>
<dbReference type="AlphaFoldDB" id="A0A0V8HLA3"/>
<dbReference type="Proteomes" id="UP000181997">
    <property type="component" value="Unassembled WGS sequence"/>
</dbReference>
<name>A0A0V8HLA3_9BACI</name>
<evidence type="ECO:0000313" key="1">
    <source>
        <dbReference type="EMBL" id="SCC11970.1"/>
    </source>
</evidence>
<gene>
    <name evidence="1" type="ORF">GA0061094_2627</name>
</gene>
<evidence type="ECO:0008006" key="3">
    <source>
        <dbReference type="Google" id="ProtNLM"/>
    </source>
</evidence>
<sequence length="144" mass="16618">MKETFEGFLEEFLAAWKKSSIIEMERYISRDYQAREISNGEIFDFGYEESINGWKQGFQFVNENEAKWDINQLYTLPLREDEVMAVLSATIIIKGNSMATANVFFNTFKKVKGSGWKLVRSYIEAGVPVENVHEITLKKKGLSL</sequence>
<proteinExistence type="predicted"/>
<accession>A0A0V8HLA3</accession>
<reference evidence="2" key="1">
    <citation type="submission" date="2016-08" db="EMBL/GenBank/DDBJ databases">
        <authorList>
            <person name="Varghese N."/>
            <person name="Submissions Spin"/>
        </authorList>
    </citation>
    <scope>NUCLEOTIDE SEQUENCE [LARGE SCALE GENOMIC DNA]</scope>
    <source>
        <strain evidence="2">SGD-1123</strain>
    </source>
</reference>
<dbReference type="OrthoDB" id="2454203at2"/>